<dbReference type="Pfam" id="PF10541">
    <property type="entry name" value="KASH"/>
    <property type="match status" value="1"/>
</dbReference>
<comment type="subcellular location">
    <subcellularLocation>
        <location evidence="8">Nucleus outer membrane</location>
        <topology evidence="8">Single-pass type IV membrane protein</topology>
    </subcellularLocation>
</comment>
<feature type="region of interest" description="Disordered" evidence="10">
    <location>
        <begin position="675"/>
        <end position="707"/>
    </location>
</feature>
<keyword evidence="2" id="KW-0597">Phosphoprotein</keyword>
<keyword evidence="6 9" id="KW-0472">Membrane</keyword>
<evidence type="ECO:0000256" key="8">
    <source>
        <dbReference type="ARBA" id="ARBA00046312"/>
    </source>
</evidence>
<dbReference type="PROSITE" id="PS51049">
    <property type="entry name" value="KASH"/>
    <property type="match status" value="1"/>
</dbReference>
<dbReference type="PANTHER" id="PTHR14514:SF7">
    <property type="entry name" value="KASH DOMAIN-CONTAINING PROTEIN"/>
    <property type="match status" value="1"/>
</dbReference>
<dbReference type="AlphaFoldDB" id="A0AAJ7U527"/>
<name>A0AAJ7U527_PETMA</name>
<dbReference type="InterPro" id="IPR012315">
    <property type="entry name" value="KASH"/>
</dbReference>
<evidence type="ECO:0000313" key="13">
    <source>
        <dbReference type="Proteomes" id="UP001318040"/>
    </source>
</evidence>
<keyword evidence="5 11" id="KW-1133">Transmembrane helix</keyword>
<dbReference type="PANTHER" id="PTHR14514">
    <property type="entry name" value="PKA ANCHORING PROTEIN"/>
    <property type="match status" value="1"/>
</dbReference>
<reference evidence="14" key="1">
    <citation type="submission" date="2025-08" db="UniProtKB">
        <authorList>
            <consortium name="RefSeq"/>
        </authorList>
    </citation>
    <scope>IDENTIFICATION</scope>
    <source>
        <tissue evidence="14">Sperm</tissue>
    </source>
</reference>
<proteinExistence type="inferred from homology"/>
<evidence type="ECO:0000256" key="4">
    <source>
        <dbReference type="ARBA" id="ARBA00022737"/>
    </source>
</evidence>
<evidence type="ECO:0000256" key="2">
    <source>
        <dbReference type="ARBA" id="ARBA00022553"/>
    </source>
</evidence>
<keyword evidence="3 9" id="KW-0812">Transmembrane</keyword>
<evidence type="ECO:0000259" key="12">
    <source>
        <dbReference type="PROSITE" id="PS51049"/>
    </source>
</evidence>
<keyword evidence="7" id="KW-0539">Nucleus</keyword>
<evidence type="ECO:0000256" key="11">
    <source>
        <dbReference type="SAM" id="Phobius"/>
    </source>
</evidence>
<dbReference type="SUPFAM" id="SSF46966">
    <property type="entry name" value="Spectrin repeat"/>
    <property type="match status" value="3"/>
</dbReference>
<feature type="compositionally biased region" description="Low complexity" evidence="10">
    <location>
        <begin position="675"/>
        <end position="698"/>
    </location>
</feature>
<accession>A0AAJ7U527</accession>
<organism evidence="13 14">
    <name type="scientific">Petromyzon marinus</name>
    <name type="common">Sea lamprey</name>
    <dbReference type="NCBI Taxonomy" id="7757"/>
    <lineage>
        <taxon>Eukaryota</taxon>
        <taxon>Metazoa</taxon>
        <taxon>Chordata</taxon>
        <taxon>Craniata</taxon>
        <taxon>Vertebrata</taxon>
        <taxon>Cyclostomata</taxon>
        <taxon>Hyperoartia</taxon>
        <taxon>Petromyzontiformes</taxon>
        <taxon>Petromyzontidae</taxon>
        <taxon>Petromyzon</taxon>
    </lineage>
</organism>
<sequence>MPTPAPVRRCARGYTPRASPWSSMTVAMATLPTRSAASTRCRPCWTISRRGALCSSARPLSWRRWPVVVGVGGAAPPHGPPHGPPAPGAPPPVPPAALEEAERTLERDRRALGLVSARAHAALLALAQRLQRLHRSGERLLEFERWLRGVETALGHGAASGRPGEEKEAIASAVEALLEDINQHRPQMDEVTGAGDDTPVGEAVEVGAGGAAAAPLAPDARLRGRYDAALAAAALRAREGRVRAQLDAAWRSARADLSRFCEDVRAQLGAVDCVVGQRHELHARMQLSKRLLGCRDEGERLLASLLGAGRLVLRATLCPVERRAVQAALHDEQAAWDELHTSCVHAHGRLEWLYLQWRSYSERRTALLRALAAHVSAVDAQLLPQPSLADKEAALDRCREVDGALRVLGPALDELQEAARALLDRTEDAELHGDAERDALSAPHRDAAQRVQRAVVEAERRVSEHRIWVDSEQQLQKLVEDAREELSHLPPGTLTLTTLTPSLRDLHERGNAAVCTARTWGGRVGPDTGSPGGPLITRRLHALSREWESLWGDPAASPARTPSSAIAPSSSSSTVVASTIASTVVSVAFTGASTGASTNAFGIVGSSRVGDSVDLVARSPIEPAASPARPTAPPGSGDIANITNIISSATNINKISNISNATNINNISNTSSTFNISSSSSGSIDDSRNHSSSSRIGSGMQGPASAWTALGASGSGVGGRGARTERVPAALAAASPAVAAAAAATATAPAWASRRSPQDPVAPAVTAGGLASWLDRAEVMVGRIAATQPDLAAKRVALRAHEVLLEEARQYEGAAVALGEGAAVKDPGADALRQRYWRFRELLEASTQRWRELTATHNDFQQRHYAFRTWLSHGRRQLQDTLSPQGGGPGTRTRAQAELRGALHECRSQKKAELALLLQLGAAAAQDTSAAGAAKIRAWMREMRQGWDSLWSIHASCERSERGREGAAWIAREAGTAACTAQPQTEVARVEAEVTAAPEQASTVLRYRKPPPRAESSVLTRDKRGSRWCAFVRRVLKAAVPFLLLLLLLALLVLLCWIPAAQRHHSCSLANNLARSFQPMLTYTNGPPPT</sequence>
<evidence type="ECO:0000256" key="1">
    <source>
        <dbReference type="ARBA" id="ARBA00008619"/>
    </source>
</evidence>
<protein>
    <submittedName>
        <fullName evidence="14">Uncharacterized protein LOC116953843 isoform X1</fullName>
    </submittedName>
</protein>
<keyword evidence="4" id="KW-0677">Repeat</keyword>
<comment type="similarity">
    <text evidence="1">Belongs to the nesprin family.</text>
</comment>
<evidence type="ECO:0000256" key="6">
    <source>
        <dbReference type="ARBA" id="ARBA00023136"/>
    </source>
</evidence>
<dbReference type="GO" id="GO:0005640">
    <property type="term" value="C:nuclear outer membrane"/>
    <property type="evidence" value="ECO:0007669"/>
    <property type="project" value="UniProtKB-SubCell"/>
</dbReference>
<feature type="region of interest" description="Disordered" evidence="10">
    <location>
        <begin position="73"/>
        <end position="97"/>
    </location>
</feature>
<feature type="topological domain" description="Perinuclear space" evidence="9">
    <location>
        <begin position="1059"/>
        <end position="1090"/>
    </location>
</feature>
<gene>
    <name evidence="14" type="primary">LOC116953843</name>
</gene>
<dbReference type="KEGG" id="pmrn:116953843"/>
<evidence type="ECO:0000256" key="10">
    <source>
        <dbReference type="SAM" id="MobiDB-lite"/>
    </source>
</evidence>
<feature type="transmembrane region" description="Helical" evidence="11">
    <location>
        <begin position="1038"/>
        <end position="1058"/>
    </location>
</feature>
<evidence type="ECO:0000256" key="7">
    <source>
        <dbReference type="ARBA" id="ARBA00023242"/>
    </source>
</evidence>
<feature type="compositionally biased region" description="Pro residues" evidence="10">
    <location>
        <begin position="77"/>
        <end position="95"/>
    </location>
</feature>
<feature type="topological domain" description="Cytoplasmic" evidence="9">
    <location>
        <begin position="1"/>
        <end position="1037"/>
    </location>
</feature>
<keyword evidence="13" id="KW-1185">Reference proteome</keyword>
<evidence type="ECO:0000313" key="14">
    <source>
        <dbReference type="RefSeq" id="XP_032829993.1"/>
    </source>
</evidence>
<evidence type="ECO:0000256" key="5">
    <source>
        <dbReference type="ARBA" id="ARBA00022989"/>
    </source>
</evidence>
<feature type="domain" description="KASH" evidence="12">
    <location>
        <begin position="1029"/>
        <end position="1090"/>
    </location>
</feature>
<evidence type="ECO:0000256" key="9">
    <source>
        <dbReference type="PROSITE-ProRule" id="PRU00385"/>
    </source>
</evidence>
<dbReference type="Proteomes" id="UP001318040">
    <property type="component" value="Chromosome 53"/>
</dbReference>
<evidence type="ECO:0000256" key="3">
    <source>
        <dbReference type="ARBA" id="ARBA00022692"/>
    </source>
</evidence>
<dbReference type="SMART" id="SM01249">
    <property type="entry name" value="KASH"/>
    <property type="match status" value="1"/>
</dbReference>
<dbReference type="RefSeq" id="XP_032829993.1">
    <property type="nucleotide sequence ID" value="XM_032974102.1"/>
</dbReference>